<dbReference type="PRINTS" id="PR00081">
    <property type="entry name" value="GDHRDH"/>
</dbReference>
<evidence type="ECO:0000256" key="1">
    <source>
        <dbReference type="ARBA" id="ARBA00006484"/>
    </source>
</evidence>
<reference evidence="4 5" key="1">
    <citation type="submission" date="2012-05" db="EMBL/GenBank/DDBJ databases">
        <title>Recombination and specialization in a pathogen metapopulation.</title>
        <authorList>
            <person name="Gardiner A."/>
            <person name="Kemen E."/>
            <person name="Schultz-Larsen T."/>
            <person name="MacLean D."/>
            <person name="Van Oosterhout C."/>
            <person name="Jones J.D.G."/>
        </authorList>
    </citation>
    <scope>NUCLEOTIDE SEQUENCE [LARGE SCALE GENOMIC DNA]</scope>
    <source>
        <strain evidence="4 5">Ac Nc2</strain>
    </source>
</reference>
<dbReference type="PIRSF" id="PIRSF000126">
    <property type="entry name" value="11-beta-HSD1"/>
    <property type="match status" value="1"/>
</dbReference>
<evidence type="ECO:0000256" key="3">
    <source>
        <dbReference type="RuleBase" id="RU000363"/>
    </source>
</evidence>
<dbReference type="InterPro" id="IPR002347">
    <property type="entry name" value="SDR_fam"/>
</dbReference>
<dbReference type="Pfam" id="PF00106">
    <property type="entry name" value="adh_short"/>
    <property type="match status" value="1"/>
</dbReference>
<dbReference type="Proteomes" id="UP000053237">
    <property type="component" value="Unassembled WGS sequence"/>
</dbReference>
<dbReference type="SUPFAM" id="SSF51735">
    <property type="entry name" value="NAD(P)-binding Rossmann-fold domains"/>
    <property type="match status" value="1"/>
</dbReference>
<evidence type="ECO:0000313" key="4">
    <source>
        <dbReference type="EMBL" id="CCI48568.1"/>
    </source>
</evidence>
<dbReference type="PANTHER" id="PTHR44196:SF2">
    <property type="entry name" value="SHORT-CHAIN DEHYDROGENASE-RELATED"/>
    <property type="match status" value="1"/>
</dbReference>
<dbReference type="OrthoDB" id="5307821at2759"/>
<gene>
    <name evidence="4" type="ORF">BN9_097180</name>
</gene>
<comment type="caution">
    <text evidence="4">The sequence shown here is derived from an EMBL/GenBank/DDBJ whole genome shotgun (WGS) entry which is preliminary data.</text>
</comment>
<dbReference type="InParanoid" id="A0A024GQC8"/>
<dbReference type="InterPro" id="IPR020904">
    <property type="entry name" value="Sc_DH/Rdtase_CS"/>
</dbReference>
<keyword evidence="5" id="KW-1185">Reference proteome</keyword>
<dbReference type="CDD" id="cd05233">
    <property type="entry name" value="SDR_c"/>
    <property type="match status" value="1"/>
</dbReference>
<proteinExistence type="inferred from homology"/>
<dbReference type="Gene3D" id="3.40.50.720">
    <property type="entry name" value="NAD(P)-binding Rossmann-like Domain"/>
    <property type="match status" value="1"/>
</dbReference>
<dbReference type="EMBL" id="CAIX01000234">
    <property type="protein sequence ID" value="CCI48568.1"/>
    <property type="molecule type" value="Genomic_DNA"/>
</dbReference>
<keyword evidence="2" id="KW-0560">Oxidoreductase</keyword>
<organism evidence="4 5">
    <name type="scientific">Albugo candida</name>
    <dbReference type="NCBI Taxonomy" id="65357"/>
    <lineage>
        <taxon>Eukaryota</taxon>
        <taxon>Sar</taxon>
        <taxon>Stramenopiles</taxon>
        <taxon>Oomycota</taxon>
        <taxon>Peronosporomycetes</taxon>
        <taxon>Albuginales</taxon>
        <taxon>Albuginaceae</taxon>
        <taxon>Albugo</taxon>
    </lineage>
</organism>
<protein>
    <submittedName>
        <fullName evidence="4">Uncharacterized protein</fullName>
    </submittedName>
</protein>
<dbReference type="InterPro" id="IPR036291">
    <property type="entry name" value="NAD(P)-bd_dom_sf"/>
</dbReference>
<name>A0A024GQC8_9STRA</name>
<dbReference type="GO" id="GO:0016491">
    <property type="term" value="F:oxidoreductase activity"/>
    <property type="evidence" value="ECO:0007669"/>
    <property type="project" value="UniProtKB-KW"/>
</dbReference>
<dbReference type="GO" id="GO:0016020">
    <property type="term" value="C:membrane"/>
    <property type="evidence" value="ECO:0007669"/>
    <property type="project" value="TreeGrafter"/>
</dbReference>
<dbReference type="PROSITE" id="PS00061">
    <property type="entry name" value="ADH_SHORT"/>
    <property type="match status" value="1"/>
</dbReference>
<evidence type="ECO:0000256" key="2">
    <source>
        <dbReference type="ARBA" id="ARBA00023002"/>
    </source>
</evidence>
<dbReference type="PANTHER" id="PTHR44196">
    <property type="entry name" value="DEHYDROGENASE/REDUCTASE SDR FAMILY MEMBER 7B"/>
    <property type="match status" value="1"/>
</dbReference>
<dbReference type="PRINTS" id="PR00080">
    <property type="entry name" value="SDRFAMILY"/>
</dbReference>
<accession>A0A024GQC8</accession>
<dbReference type="STRING" id="65357.A0A024GQC8"/>
<comment type="similarity">
    <text evidence="1 3">Belongs to the short-chain dehydrogenases/reductases (SDR) family.</text>
</comment>
<dbReference type="AlphaFoldDB" id="A0A024GQC8"/>
<evidence type="ECO:0000313" key="5">
    <source>
        <dbReference type="Proteomes" id="UP000053237"/>
    </source>
</evidence>
<sequence>MANFMTATILCIVQWVALTFFGIGVATAFISWRKQPLVRPIHPQSGQFVLITGASSGLGREIAYLLAQKGFSLIVAARNRVSLESMRTDIERLHKVVVKVCDCDLGTQEGIDQLVHFVRGKRLLVDILINNAGAAQVGTFHQSTSSQVAQSISLNVSAVVQLTHFVLAQMLPRQSGRILNISSVVAVSPAPHMAAYASSKAFIHSFTQALRYELAGSGVVATCFCPGPMNTNFAKESHCERSLCFRVPFLLSSPVDAAKIAVDAMFSGAGVAHDRVLTRALMFVQKRFLPSFLCTAMNEFFMKEFASFSLEKTQKQYAKAVPT</sequence>